<evidence type="ECO:0000313" key="1">
    <source>
        <dbReference type="EMBL" id="CAK5090562.1"/>
    </source>
</evidence>
<organism evidence="1 2">
    <name type="scientific">Meloidogyne enterolobii</name>
    <name type="common">Root-knot nematode worm</name>
    <name type="synonym">Meloidogyne mayaguensis</name>
    <dbReference type="NCBI Taxonomy" id="390850"/>
    <lineage>
        <taxon>Eukaryota</taxon>
        <taxon>Metazoa</taxon>
        <taxon>Ecdysozoa</taxon>
        <taxon>Nematoda</taxon>
        <taxon>Chromadorea</taxon>
        <taxon>Rhabditida</taxon>
        <taxon>Tylenchina</taxon>
        <taxon>Tylenchomorpha</taxon>
        <taxon>Tylenchoidea</taxon>
        <taxon>Meloidogynidae</taxon>
        <taxon>Meloidogyninae</taxon>
        <taxon>Meloidogyne</taxon>
    </lineage>
</organism>
<comment type="caution">
    <text evidence="1">The sequence shown here is derived from an EMBL/GenBank/DDBJ whole genome shotgun (WGS) entry which is preliminary data.</text>
</comment>
<accession>A0ACB1AJ20</accession>
<dbReference type="EMBL" id="CAVMJV010000083">
    <property type="protein sequence ID" value="CAK5090562.1"/>
    <property type="molecule type" value="Genomic_DNA"/>
</dbReference>
<evidence type="ECO:0000313" key="2">
    <source>
        <dbReference type="Proteomes" id="UP001497535"/>
    </source>
</evidence>
<proteinExistence type="predicted"/>
<dbReference type="Proteomes" id="UP001497535">
    <property type="component" value="Unassembled WGS sequence"/>
</dbReference>
<protein>
    <submittedName>
        <fullName evidence="1">Uncharacterized protein</fullName>
    </submittedName>
</protein>
<sequence>MDSFFFGYIFAAFSSAAFSAAFSSSSISRLLTYINFFLFVVRLGKRQEEKQVYLFKDNSWKIFNFKKIIFLIPPEISIQSCSKNNKKIFVSFFFVFCAHAFWRRQ</sequence>
<keyword evidence="2" id="KW-1185">Reference proteome</keyword>
<name>A0ACB1AJ20_MELEN</name>
<reference evidence="1" key="1">
    <citation type="submission" date="2023-11" db="EMBL/GenBank/DDBJ databases">
        <authorList>
            <person name="Poullet M."/>
        </authorList>
    </citation>
    <scope>NUCLEOTIDE SEQUENCE</scope>
    <source>
        <strain evidence="1">E1834</strain>
    </source>
</reference>
<gene>
    <name evidence="1" type="ORF">MENTE1834_LOCUS38358</name>
</gene>